<feature type="transmembrane region" description="Helical" evidence="10">
    <location>
        <begin position="356"/>
        <end position="375"/>
    </location>
</feature>
<dbReference type="GO" id="GO:0080019">
    <property type="term" value="F:alcohol-forming very long-chain fatty acyl-CoA reductase activity"/>
    <property type="evidence" value="ECO:0007669"/>
    <property type="project" value="InterPro"/>
</dbReference>
<evidence type="ECO:0000256" key="4">
    <source>
        <dbReference type="ARBA" id="ARBA00022692"/>
    </source>
</evidence>
<comment type="similarity">
    <text evidence="2 10">Belongs to the fatty acyl-CoA reductase family.</text>
</comment>
<dbReference type="CDD" id="cd09071">
    <property type="entry name" value="FAR_C"/>
    <property type="match status" value="1"/>
</dbReference>
<gene>
    <name evidence="13" type="ORF">g.24306</name>
</gene>
<dbReference type="FunFam" id="3.40.50.720:FF:000143">
    <property type="entry name" value="Fatty acyl-CoA reductase"/>
    <property type="match status" value="1"/>
</dbReference>
<feature type="transmembrane region" description="Helical" evidence="10">
    <location>
        <begin position="468"/>
        <end position="486"/>
    </location>
</feature>
<protein>
    <recommendedName>
        <fullName evidence="10">Fatty acyl-CoA reductase</fullName>
        <ecNumber evidence="10">1.2.1.84</ecNumber>
    </recommendedName>
</protein>
<dbReference type="PANTHER" id="PTHR11011">
    <property type="entry name" value="MALE STERILITY PROTEIN 2-RELATED"/>
    <property type="match status" value="1"/>
</dbReference>
<accession>A0A1B6C0C4</accession>
<keyword evidence="10" id="KW-0560">Oxidoreductase</keyword>
<evidence type="ECO:0000256" key="6">
    <source>
        <dbReference type="ARBA" id="ARBA00022989"/>
    </source>
</evidence>
<evidence type="ECO:0000256" key="10">
    <source>
        <dbReference type="RuleBase" id="RU363097"/>
    </source>
</evidence>
<sequence length="524" mass="60145">MKSEIAEFYKHRTVLVTGASGFMGKVLLEKLLYSCPEIKNIFILIRPKRGKGVDIRLQEMLKAPMFNRLRAERPGSLEKIVPFQGDVILDELGLDDNAKARIVEEVSIVFHGAATLRLDAKLNEAIKMNVEGTWRILQLCKEMKQLKVMIHVSTAFCHVDIESMEERVYNPPVNPHDIMRLSKWIDDETLRLITPRLLEPHPNSYTYSKRLAEGLVNEYHPEMPVAIARPSIVTPALKEPLPGWVDNLNGPVGFMVGGGKGVIRSVHCNAEYNAEVIPVDMAISGLIAIGWKVGSSKERAQEIPVYNLTQSGQQPITWGEILEKGKKVAYENPFEMMLWYPDGHLRSNKFVHELCVIFFHWIPAYLIDFLMLIFSQKRFMVNIQRKIHDGMEVLQYFTTRQWVFENNKLIALRESMNSFDRTTFNLEFEKIDIVPYLKECVLGARQYLMKEDLSTLPRCRKMLKVMYVLDRTTTLLFYLLLAWLIVSNSETARYLLSMTSSPLISVLPLNFFNVKNSTDNGSLV</sequence>
<dbReference type="InterPro" id="IPR033640">
    <property type="entry name" value="FAR_C"/>
</dbReference>
<evidence type="ECO:0000256" key="2">
    <source>
        <dbReference type="ARBA" id="ARBA00005928"/>
    </source>
</evidence>
<dbReference type="GO" id="GO:0102965">
    <property type="term" value="F:alcohol-forming long-chain fatty acyl-CoA reductase activity"/>
    <property type="evidence" value="ECO:0007669"/>
    <property type="project" value="UniProtKB-EC"/>
</dbReference>
<dbReference type="PANTHER" id="PTHR11011:SF12">
    <property type="entry name" value="FATTY ACYL-COA REDUCTASE"/>
    <property type="match status" value="1"/>
</dbReference>
<dbReference type="InterPro" id="IPR013120">
    <property type="entry name" value="FAR_NAD-bd"/>
</dbReference>
<name>A0A1B6C0C4_9HEMI</name>
<proteinExistence type="inferred from homology"/>
<dbReference type="GO" id="GO:0016020">
    <property type="term" value="C:membrane"/>
    <property type="evidence" value="ECO:0007669"/>
    <property type="project" value="UniProtKB-SubCell"/>
</dbReference>
<keyword evidence="3 10" id="KW-0444">Lipid biosynthesis</keyword>
<dbReference type="Pfam" id="PF03015">
    <property type="entry name" value="Sterile"/>
    <property type="match status" value="1"/>
</dbReference>
<evidence type="ECO:0000256" key="7">
    <source>
        <dbReference type="ARBA" id="ARBA00023098"/>
    </source>
</evidence>
<evidence type="ECO:0000256" key="1">
    <source>
        <dbReference type="ARBA" id="ARBA00004141"/>
    </source>
</evidence>
<evidence type="ECO:0000256" key="3">
    <source>
        <dbReference type="ARBA" id="ARBA00022516"/>
    </source>
</evidence>
<evidence type="ECO:0000259" key="12">
    <source>
        <dbReference type="Pfam" id="PF07993"/>
    </source>
</evidence>
<dbReference type="EMBL" id="GEDC01030337">
    <property type="protein sequence ID" value="JAS06961.1"/>
    <property type="molecule type" value="Transcribed_RNA"/>
</dbReference>
<dbReference type="Gene3D" id="3.40.50.720">
    <property type="entry name" value="NAD(P)-binding Rossmann-like Domain"/>
    <property type="match status" value="1"/>
</dbReference>
<keyword evidence="5 10" id="KW-0521">NADP</keyword>
<dbReference type="GO" id="GO:0035336">
    <property type="term" value="P:long-chain fatty-acyl-CoA metabolic process"/>
    <property type="evidence" value="ECO:0007669"/>
    <property type="project" value="TreeGrafter"/>
</dbReference>
<keyword evidence="8 10" id="KW-0472">Membrane</keyword>
<comment type="catalytic activity">
    <reaction evidence="9 10">
        <text>a long-chain fatty acyl-CoA + 2 NADPH + 2 H(+) = a long-chain primary fatty alcohol + 2 NADP(+) + CoA</text>
        <dbReference type="Rhea" id="RHEA:52716"/>
        <dbReference type="ChEBI" id="CHEBI:15378"/>
        <dbReference type="ChEBI" id="CHEBI:57287"/>
        <dbReference type="ChEBI" id="CHEBI:57783"/>
        <dbReference type="ChEBI" id="CHEBI:58349"/>
        <dbReference type="ChEBI" id="CHEBI:77396"/>
        <dbReference type="ChEBI" id="CHEBI:83139"/>
        <dbReference type="EC" id="1.2.1.84"/>
    </reaction>
</comment>
<dbReference type="GO" id="GO:0005777">
    <property type="term" value="C:peroxisome"/>
    <property type="evidence" value="ECO:0007669"/>
    <property type="project" value="TreeGrafter"/>
</dbReference>
<organism evidence="13">
    <name type="scientific">Clastoptera arizonana</name>
    <name type="common">Arizona spittle bug</name>
    <dbReference type="NCBI Taxonomy" id="38151"/>
    <lineage>
        <taxon>Eukaryota</taxon>
        <taxon>Metazoa</taxon>
        <taxon>Ecdysozoa</taxon>
        <taxon>Arthropoda</taxon>
        <taxon>Hexapoda</taxon>
        <taxon>Insecta</taxon>
        <taxon>Pterygota</taxon>
        <taxon>Neoptera</taxon>
        <taxon>Paraneoptera</taxon>
        <taxon>Hemiptera</taxon>
        <taxon>Auchenorrhyncha</taxon>
        <taxon>Cercopoidea</taxon>
        <taxon>Clastopteridae</taxon>
        <taxon>Clastoptera</taxon>
    </lineage>
</organism>
<dbReference type="InterPro" id="IPR036291">
    <property type="entry name" value="NAD(P)-bd_dom_sf"/>
</dbReference>
<evidence type="ECO:0000256" key="8">
    <source>
        <dbReference type="ARBA" id="ARBA00023136"/>
    </source>
</evidence>
<dbReference type="InterPro" id="IPR026055">
    <property type="entry name" value="FAR"/>
</dbReference>
<feature type="domain" description="Fatty acyl-CoA reductase C-terminal" evidence="11">
    <location>
        <begin position="359"/>
        <end position="451"/>
    </location>
</feature>
<comment type="subcellular location">
    <subcellularLocation>
        <location evidence="1">Membrane</location>
        <topology evidence="1">Multi-pass membrane protein</topology>
    </subcellularLocation>
</comment>
<feature type="domain" description="Thioester reductase (TE)" evidence="12">
    <location>
        <begin position="16"/>
        <end position="283"/>
    </location>
</feature>
<dbReference type="SUPFAM" id="SSF51735">
    <property type="entry name" value="NAD(P)-binding Rossmann-fold domains"/>
    <property type="match status" value="1"/>
</dbReference>
<dbReference type="AlphaFoldDB" id="A0A1B6C0C4"/>
<keyword evidence="6 10" id="KW-1133">Transmembrane helix</keyword>
<reference evidence="13" key="1">
    <citation type="submission" date="2015-12" db="EMBL/GenBank/DDBJ databases">
        <title>De novo transcriptome assembly of four potential Pierce s Disease insect vectors from Arizona vineyards.</title>
        <authorList>
            <person name="Tassone E.E."/>
        </authorList>
    </citation>
    <scope>NUCLEOTIDE SEQUENCE</scope>
</reference>
<evidence type="ECO:0000256" key="5">
    <source>
        <dbReference type="ARBA" id="ARBA00022857"/>
    </source>
</evidence>
<dbReference type="EC" id="1.2.1.84" evidence="10"/>
<evidence type="ECO:0000259" key="11">
    <source>
        <dbReference type="Pfam" id="PF03015"/>
    </source>
</evidence>
<evidence type="ECO:0000313" key="13">
    <source>
        <dbReference type="EMBL" id="JAS06961.1"/>
    </source>
</evidence>
<keyword evidence="7 10" id="KW-0443">Lipid metabolism</keyword>
<dbReference type="CDD" id="cd05236">
    <property type="entry name" value="FAR-N_SDR_e"/>
    <property type="match status" value="1"/>
</dbReference>
<evidence type="ECO:0000256" key="9">
    <source>
        <dbReference type="ARBA" id="ARBA00052530"/>
    </source>
</evidence>
<comment type="function">
    <text evidence="10">Catalyzes the reduction of fatty acyl-CoA to fatty alcohols.</text>
</comment>
<dbReference type="Pfam" id="PF07993">
    <property type="entry name" value="NAD_binding_4"/>
    <property type="match status" value="1"/>
</dbReference>
<keyword evidence="4 10" id="KW-0812">Transmembrane</keyword>